<dbReference type="InterPro" id="IPR011009">
    <property type="entry name" value="Kinase-like_dom_sf"/>
</dbReference>
<feature type="transmembrane region" description="Helical" evidence="5">
    <location>
        <begin position="150"/>
        <end position="172"/>
    </location>
</feature>
<dbReference type="InterPro" id="IPR051681">
    <property type="entry name" value="Ser/Thr_Kinases-Pseudokinases"/>
</dbReference>
<organism evidence="7 8">
    <name type="scientific">Ambispora gerdemannii</name>
    <dbReference type="NCBI Taxonomy" id="144530"/>
    <lineage>
        <taxon>Eukaryota</taxon>
        <taxon>Fungi</taxon>
        <taxon>Fungi incertae sedis</taxon>
        <taxon>Mucoromycota</taxon>
        <taxon>Glomeromycotina</taxon>
        <taxon>Glomeromycetes</taxon>
        <taxon>Archaeosporales</taxon>
        <taxon>Ambisporaceae</taxon>
        <taxon>Ambispora</taxon>
    </lineage>
</organism>
<evidence type="ECO:0000256" key="1">
    <source>
        <dbReference type="ARBA" id="ARBA00022679"/>
    </source>
</evidence>
<gene>
    <name evidence="7" type="ORF">AGERDE_LOCUS10532</name>
</gene>
<dbReference type="PANTHER" id="PTHR44329:SF288">
    <property type="entry name" value="MITOGEN-ACTIVATED PROTEIN KINASE KINASE KINASE 20"/>
    <property type="match status" value="1"/>
</dbReference>
<evidence type="ECO:0000256" key="4">
    <source>
        <dbReference type="ARBA" id="ARBA00022840"/>
    </source>
</evidence>
<keyword evidence="2" id="KW-0547">Nucleotide-binding</keyword>
<keyword evidence="3" id="KW-0418">Kinase</keyword>
<evidence type="ECO:0000313" key="8">
    <source>
        <dbReference type="Proteomes" id="UP000789831"/>
    </source>
</evidence>
<dbReference type="PANTHER" id="PTHR44329">
    <property type="entry name" value="SERINE/THREONINE-PROTEIN KINASE TNNI3K-RELATED"/>
    <property type="match status" value="1"/>
</dbReference>
<dbReference type="OrthoDB" id="544350at2759"/>
<dbReference type="EMBL" id="CAJVPL010003357">
    <property type="protein sequence ID" value="CAG8631147.1"/>
    <property type="molecule type" value="Genomic_DNA"/>
</dbReference>
<keyword evidence="5" id="KW-1133">Transmembrane helix</keyword>
<sequence>MSQNRCIRCNKCVGEDSWCNDCDIEQLMKGWTSGNKEYDAVIQQTQKSADSHNYPCLKWIPSQSLINLVEIRRGNFGTIYSADWVNGRGGVHWRETIKVAVRVLNCSADVDTRFLQELEKGAATIQNMSNPIYQVLGLFGVTKFNDQNKYALVAGTFATIVVVYLTILPGVMNVNSISILQGGQSLKNLVTISNSNAGTTYSADWVEGEYDGWTVDKNRQIAHQWKTVKVTFSVLNCGVEFLPDPRIIRYWCDEAQFFHVDDDDARFMHELFKGLGVIFRYIGEHNQEDFDGWRFCDYELKALKKFKIKRDDESHMGVQVVGVSKNNENQFLLVMNYAEGSDLRKYLKNNPHISWANRLSILYDITLSLLHIHEAGIIHRDIHGGNILISRSGSGNFGRAINKGQIEPSNAIIGVLPYIAPEILRQQIYTQAQDIYSLGVIMSQISTGQFPLPKREYGGILMLEICDGLRPHFEEGTPQIDIDFAKRCMHDDPEKRPTAKEASEKIERWLFTEGASSHGLILRIYDNSFMAIEMDPEIKKLFQKADKKRPFPQLDQKSVIPCTTRYHSSVYSLQELQEKFLTPANRALESGVSYQPNKRELDDKDAENIYMTNEHEIDIDLA</sequence>
<dbReference type="Proteomes" id="UP000789831">
    <property type="component" value="Unassembled WGS sequence"/>
</dbReference>
<evidence type="ECO:0000256" key="2">
    <source>
        <dbReference type="ARBA" id="ARBA00022741"/>
    </source>
</evidence>
<evidence type="ECO:0000313" key="7">
    <source>
        <dbReference type="EMBL" id="CAG8631147.1"/>
    </source>
</evidence>
<feature type="domain" description="Protein kinase" evidence="6">
    <location>
        <begin position="186"/>
        <end position="510"/>
    </location>
</feature>
<name>A0A9N9D9Q6_9GLOM</name>
<dbReference type="GO" id="GO:0004674">
    <property type="term" value="F:protein serine/threonine kinase activity"/>
    <property type="evidence" value="ECO:0007669"/>
    <property type="project" value="TreeGrafter"/>
</dbReference>
<protein>
    <submittedName>
        <fullName evidence="7">8614_t:CDS:1</fullName>
    </submittedName>
</protein>
<keyword evidence="5" id="KW-0472">Membrane</keyword>
<reference evidence="7" key="1">
    <citation type="submission" date="2021-06" db="EMBL/GenBank/DDBJ databases">
        <authorList>
            <person name="Kallberg Y."/>
            <person name="Tangrot J."/>
            <person name="Rosling A."/>
        </authorList>
    </citation>
    <scope>NUCLEOTIDE SEQUENCE</scope>
    <source>
        <strain evidence="7">MT106</strain>
    </source>
</reference>
<dbReference type="SUPFAM" id="SSF56112">
    <property type="entry name" value="Protein kinase-like (PK-like)"/>
    <property type="match status" value="1"/>
</dbReference>
<keyword evidence="5" id="KW-0812">Transmembrane</keyword>
<keyword evidence="4" id="KW-0067">ATP-binding</keyword>
<comment type="caution">
    <text evidence="7">The sequence shown here is derived from an EMBL/GenBank/DDBJ whole genome shotgun (WGS) entry which is preliminary data.</text>
</comment>
<evidence type="ECO:0000256" key="3">
    <source>
        <dbReference type="ARBA" id="ARBA00022777"/>
    </source>
</evidence>
<dbReference type="AlphaFoldDB" id="A0A9N9D9Q6"/>
<proteinExistence type="predicted"/>
<dbReference type="PROSITE" id="PS50011">
    <property type="entry name" value="PROTEIN_KINASE_DOM"/>
    <property type="match status" value="1"/>
</dbReference>
<evidence type="ECO:0000259" key="6">
    <source>
        <dbReference type="PROSITE" id="PS50011"/>
    </source>
</evidence>
<keyword evidence="1" id="KW-0808">Transferase</keyword>
<dbReference type="Gene3D" id="1.10.510.10">
    <property type="entry name" value="Transferase(Phosphotransferase) domain 1"/>
    <property type="match status" value="1"/>
</dbReference>
<accession>A0A9N9D9Q6</accession>
<dbReference type="Pfam" id="PF00069">
    <property type="entry name" value="Pkinase"/>
    <property type="match status" value="1"/>
</dbReference>
<dbReference type="GO" id="GO:0005524">
    <property type="term" value="F:ATP binding"/>
    <property type="evidence" value="ECO:0007669"/>
    <property type="project" value="UniProtKB-KW"/>
</dbReference>
<keyword evidence="8" id="KW-1185">Reference proteome</keyword>
<evidence type="ECO:0000256" key="5">
    <source>
        <dbReference type="SAM" id="Phobius"/>
    </source>
</evidence>
<dbReference type="InterPro" id="IPR000719">
    <property type="entry name" value="Prot_kinase_dom"/>
</dbReference>